<organism evidence="1 2">
    <name type="scientific">Sporothrix curviconia</name>
    <dbReference type="NCBI Taxonomy" id="1260050"/>
    <lineage>
        <taxon>Eukaryota</taxon>
        <taxon>Fungi</taxon>
        <taxon>Dikarya</taxon>
        <taxon>Ascomycota</taxon>
        <taxon>Pezizomycotina</taxon>
        <taxon>Sordariomycetes</taxon>
        <taxon>Sordariomycetidae</taxon>
        <taxon>Ophiostomatales</taxon>
        <taxon>Ophiostomataceae</taxon>
        <taxon>Sporothrix</taxon>
    </lineage>
</organism>
<proteinExistence type="predicted"/>
<protein>
    <submittedName>
        <fullName evidence="1">Uncharacterized protein</fullName>
    </submittedName>
</protein>
<evidence type="ECO:0000313" key="2">
    <source>
        <dbReference type="Proteomes" id="UP001642405"/>
    </source>
</evidence>
<reference evidence="1 2" key="1">
    <citation type="submission" date="2024-01" db="EMBL/GenBank/DDBJ databases">
        <authorList>
            <person name="Allen C."/>
            <person name="Tagirdzhanova G."/>
        </authorList>
    </citation>
    <scope>NUCLEOTIDE SEQUENCE [LARGE SCALE GENOMIC DNA]</scope>
</reference>
<name>A0ABP0AZY3_9PEZI</name>
<sequence length="176" mass="18512">MPELRRNPPRACRRSPCKSETAAWPAVVSASASGASTVAAWVSAGASVASATMQYQNQADQAQIMNTNVKAAHDEASWAQRFVHMANKTAAIVEESPDLRFSPASAKTLVSFIKIVADKAQLDAEAAADAAGKEGNLPFLAKKANDAVRDTRDGVERLNAAMVLSDSLGVAEQGSR</sequence>
<keyword evidence="2" id="KW-1185">Reference proteome</keyword>
<dbReference type="EMBL" id="CAWUHB010000005">
    <property type="protein sequence ID" value="CAK7212631.1"/>
    <property type="molecule type" value="Genomic_DNA"/>
</dbReference>
<gene>
    <name evidence="1" type="ORF">SCUCBS95973_001529</name>
</gene>
<evidence type="ECO:0000313" key="1">
    <source>
        <dbReference type="EMBL" id="CAK7212631.1"/>
    </source>
</evidence>
<comment type="caution">
    <text evidence="1">The sequence shown here is derived from an EMBL/GenBank/DDBJ whole genome shotgun (WGS) entry which is preliminary data.</text>
</comment>
<dbReference type="Proteomes" id="UP001642405">
    <property type="component" value="Unassembled WGS sequence"/>
</dbReference>
<accession>A0ABP0AZY3</accession>